<dbReference type="GO" id="GO:0140625">
    <property type="term" value="F:opioid growth factor receptor activity"/>
    <property type="evidence" value="ECO:0007669"/>
    <property type="project" value="InterPro"/>
</dbReference>
<feature type="region of interest" description="Disordered" evidence="2">
    <location>
        <begin position="353"/>
        <end position="667"/>
    </location>
</feature>
<organism evidence="5 6">
    <name type="scientific">Pygocentrus nattereri</name>
    <name type="common">Red-bellied piranha</name>
    <dbReference type="NCBI Taxonomy" id="42514"/>
    <lineage>
        <taxon>Eukaryota</taxon>
        <taxon>Metazoa</taxon>
        <taxon>Chordata</taxon>
        <taxon>Craniata</taxon>
        <taxon>Vertebrata</taxon>
        <taxon>Euteleostomi</taxon>
        <taxon>Actinopterygii</taxon>
        <taxon>Neopterygii</taxon>
        <taxon>Teleostei</taxon>
        <taxon>Ostariophysi</taxon>
        <taxon>Characiformes</taxon>
        <taxon>Characoidei</taxon>
        <taxon>Pygocentrus</taxon>
    </lineage>
</organism>
<feature type="domain" description="Opioid growth factor receptor (OGFr) conserved" evidence="4">
    <location>
        <begin position="142"/>
        <end position="341"/>
    </location>
</feature>
<dbReference type="PANTHER" id="PTHR14015:SF1">
    <property type="entry name" value="OPIOID GROWTH FACTOR RECEPTOR"/>
    <property type="match status" value="1"/>
</dbReference>
<feature type="compositionally biased region" description="Polar residues" evidence="2">
    <location>
        <begin position="566"/>
        <end position="576"/>
    </location>
</feature>
<feature type="compositionally biased region" description="Basic and acidic residues" evidence="2">
    <location>
        <begin position="486"/>
        <end position="504"/>
    </location>
</feature>
<dbReference type="AlphaFoldDB" id="A0AAR2LTC2"/>
<evidence type="ECO:0000259" key="4">
    <source>
        <dbReference type="Pfam" id="PF04664"/>
    </source>
</evidence>
<accession>A0AAR2LTC2</accession>
<keyword evidence="3" id="KW-0732">Signal</keyword>
<proteinExistence type="inferred from homology"/>
<feature type="compositionally biased region" description="Basic and acidic residues" evidence="2">
    <location>
        <begin position="353"/>
        <end position="380"/>
    </location>
</feature>
<evidence type="ECO:0000313" key="6">
    <source>
        <dbReference type="Proteomes" id="UP001501920"/>
    </source>
</evidence>
<gene>
    <name evidence="5" type="primary">OGFR</name>
</gene>
<feature type="compositionally biased region" description="Polar residues" evidence="2">
    <location>
        <begin position="404"/>
        <end position="461"/>
    </location>
</feature>
<feature type="compositionally biased region" description="Low complexity" evidence="2">
    <location>
        <begin position="381"/>
        <end position="399"/>
    </location>
</feature>
<feature type="signal peptide" evidence="3">
    <location>
        <begin position="1"/>
        <end position="20"/>
    </location>
</feature>
<feature type="region of interest" description="Disordered" evidence="2">
    <location>
        <begin position="71"/>
        <end position="91"/>
    </location>
</feature>
<keyword evidence="6" id="KW-1185">Reference proteome</keyword>
<dbReference type="InterPro" id="IPR006757">
    <property type="entry name" value="OGF_rcpt"/>
</dbReference>
<evidence type="ECO:0000256" key="3">
    <source>
        <dbReference type="SAM" id="SignalP"/>
    </source>
</evidence>
<reference evidence="5 6" key="1">
    <citation type="submission" date="2020-10" db="EMBL/GenBank/DDBJ databases">
        <title>Pygocentrus nattereri (red-bellied piranha) genome, fPygNat1, primary haplotype.</title>
        <authorList>
            <person name="Myers G."/>
            <person name="Meyer A."/>
            <person name="Karagic N."/>
            <person name="Pippel M."/>
            <person name="Winkler S."/>
            <person name="Tracey A."/>
            <person name="Wood J."/>
            <person name="Formenti G."/>
            <person name="Howe K."/>
            <person name="Fedrigo O."/>
            <person name="Jarvis E.D."/>
        </authorList>
    </citation>
    <scope>NUCLEOTIDE SEQUENCE [LARGE SCALE GENOMIC DNA]</scope>
</reference>
<reference evidence="5" key="3">
    <citation type="submission" date="2025-09" db="UniProtKB">
        <authorList>
            <consortium name="Ensembl"/>
        </authorList>
    </citation>
    <scope>IDENTIFICATION</scope>
</reference>
<feature type="compositionally biased region" description="Polar residues" evidence="2">
    <location>
        <begin position="519"/>
        <end position="536"/>
    </location>
</feature>
<feature type="chain" id="PRO_5043557582" description="Opioid growth factor receptor (OGFr) conserved domain-containing protein" evidence="3">
    <location>
        <begin position="21"/>
        <end position="667"/>
    </location>
</feature>
<evidence type="ECO:0000313" key="5">
    <source>
        <dbReference type="Ensembl" id="ENSPNAP00000077566.1"/>
    </source>
</evidence>
<protein>
    <recommendedName>
        <fullName evidence="4">Opioid growth factor receptor (OGFr) conserved domain-containing protein</fullName>
    </recommendedName>
</protein>
<dbReference type="GO" id="GO:0016020">
    <property type="term" value="C:membrane"/>
    <property type="evidence" value="ECO:0007669"/>
    <property type="project" value="InterPro"/>
</dbReference>
<dbReference type="Pfam" id="PF04664">
    <property type="entry name" value="OGFr_N"/>
    <property type="match status" value="1"/>
</dbReference>
<sequence length="667" mass="76090">MGVLQFLWSVARLVLRFSLSSFVHLYSRFIALVSRSLGFMDESANSNPEMGHTLSSIEGRRRNFLTESESFNTPYDSTWEDDDGPETPSSEFNIEWSRNAQRNTHAAKDMQNFRKMFQSVNCDDAADDEELGDVYSEREYCIPNLLFYQNKIASLPDGVYIKEFHEKWYGDYSRLEWVHSYIQWLFPIQEQGMNYDSQPLTPEEIKLFRKDDAAKKRLLKSYKLMLDFYGIKLLDEETGKVCRAEHWEERFKNLDRNTHNNLRITRILKCLGILGFEHYQAPLVRFFLTETLVEGRLPRVKRSVLDYFMFSVLNTSERKELIRFAFEQFEPKREFVWCPKRIQRRFLKEIKARKAETPEKSRDPSGSKPCESEEIQKQNEEASNALSAQNAQNDQSSDAGKADTNPNLKMHNNQEGPQKNLNLNPDHTDTATENQNTSDTDNGNEASEAQLQGSNKPPTTASREDVEMDTDPPNQEEVSGPAATEEFIHHNSDEHSKYSEHEDPSESGPSEGKESQPENGETPNAPTVQNVKNAESSGVEKETHTNQNLMTLNKKQSLKPDHCDTATENQNTSDTNKGNEELEAPLPCNNNTPSTTGSGDNAEKMYVNEGSGSIGTDNKMDIDCSSETSAQQSDEDKKKLLASHISDDESKDEHMDLGHMDRSETEL</sequence>
<dbReference type="Proteomes" id="UP001501920">
    <property type="component" value="Chromosome 21"/>
</dbReference>
<feature type="compositionally biased region" description="Basic and acidic residues" evidence="2">
    <location>
        <begin position="634"/>
        <end position="667"/>
    </location>
</feature>
<evidence type="ECO:0000256" key="2">
    <source>
        <dbReference type="SAM" id="MobiDB-lite"/>
    </source>
</evidence>
<dbReference type="InterPro" id="IPR039574">
    <property type="entry name" value="OGFr"/>
</dbReference>
<comment type="similarity">
    <text evidence="1">Belongs to the opioid growth factor receptor family.</text>
</comment>
<feature type="compositionally biased region" description="Polar residues" evidence="2">
    <location>
        <begin position="545"/>
        <end position="555"/>
    </location>
</feature>
<reference evidence="5" key="2">
    <citation type="submission" date="2025-08" db="UniProtKB">
        <authorList>
            <consortium name="Ensembl"/>
        </authorList>
    </citation>
    <scope>IDENTIFICATION</scope>
</reference>
<dbReference type="GeneTree" id="ENSGT00390000018730"/>
<evidence type="ECO:0000256" key="1">
    <source>
        <dbReference type="ARBA" id="ARBA00010365"/>
    </source>
</evidence>
<name>A0AAR2LTC2_PYGNA</name>
<feature type="compositionally biased region" description="Polar residues" evidence="2">
    <location>
        <begin position="588"/>
        <end position="599"/>
    </location>
</feature>
<dbReference type="PANTHER" id="PTHR14015">
    <property type="entry name" value="OPIOID GROWTH FACTOR RECEPTOR OGFR ZETA-TYPE OPIOID RECEPTOR"/>
    <property type="match status" value="1"/>
</dbReference>
<dbReference type="Ensembl" id="ENSPNAT00000087961.1">
    <property type="protein sequence ID" value="ENSPNAP00000077566.1"/>
    <property type="gene ID" value="ENSPNAG00000002324.2"/>
</dbReference>